<feature type="compositionally biased region" description="Basic and acidic residues" evidence="1">
    <location>
        <begin position="20"/>
        <end position="29"/>
    </location>
</feature>
<dbReference type="EMBL" id="JAIBSC010000092">
    <property type="protein sequence ID" value="KAH1898668.1"/>
    <property type="molecule type" value="Genomic_DNA"/>
</dbReference>
<comment type="caution">
    <text evidence="2">The sequence shown here is derived from an EMBL/GenBank/DDBJ whole genome shotgun (WGS) entry which is preliminary data.</text>
</comment>
<evidence type="ECO:0000313" key="2">
    <source>
        <dbReference type="EMBL" id="KAH1898668.1"/>
    </source>
</evidence>
<dbReference type="Proteomes" id="UP000813423">
    <property type="component" value="Unassembled WGS sequence"/>
</dbReference>
<evidence type="ECO:0000256" key="1">
    <source>
        <dbReference type="SAM" id="MobiDB-lite"/>
    </source>
</evidence>
<sequence>MQPHFDCPGCSGPLPSSFLDNRRPLEPHLVHPLPPRHPLPPPQRHLIHRKMRILVRQPYPSLLSTSLPRILHASKRIIHQRNPPPPPPHLMNLLHIPTQRQQPPPREIMHMDMEIKHVPREQRPAFTFAFAFFPSARFSLRQFPQNSTVALVLLRRHQPSISWYLRRWGYRSRGYAIYLCSVRVQERRVAVGIVEACGEGVEEGCAGELEAVSDDDPLAKYFDPQTSLLLEYILEPPSPPVATWERDLQHRIDNGRGLSASIDRFVDRTVRRIEAVIGHA</sequence>
<evidence type="ECO:0000313" key="3">
    <source>
        <dbReference type="Proteomes" id="UP000813423"/>
    </source>
</evidence>
<feature type="region of interest" description="Disordered" evidence="1">
    <location>
        <begin position="18"/>
        <end position="40"/>
    </location>
</feature>
<dbReference type="AlphaFoldDB" id="A0A9P8N8S6"/>
<organism evidence="2 3">
    <name type="scientific">Aspergillus fumigatus</name>
    <name type="common">Neosartorya fumigata</name>
    <dbReference type="NCBI Taxonomy" id="746128"/>
    <lineage>
        <taxon>Eukaryota</taxon>
        <taxon>Fungi</taxon>
        <taxon>Dikarya</taxon>
        <taxon>Ascomycota</taxon>
        <taxon>Pezizomycotina</taxon>
        <taxon>Eurotiomycetes</taxon>
        <taxon>Eurotiomycetidae</taxon>
        <taxon>Eurotiales</taxon>
        <taxon>Aspergillaceae</taxon>
        <taxon>Aspergillus</taxon>
        <taxon>Aspergillus subgen. Fumigati</taxon>
    </lineage>
</organism>
<reference evidence="2" key="1">
    <citation type="submission" date="2021-08" db="EMBL/GenBank/DDBJ databases">
        <title>Global Aspergillus fumigatus from environmental and clinical sources.</title>
        <authorList>
            <person name="Barber A."/>
            <person name="Sae-Ong T."/>
        </authorList>
    </citation>
    <scope>NUCLEOTIDE SEQUENCE</scope>
    <source>
        <strain evidence="2">NRZ-2016-071</strain>
    </source>
</reference>
<gene>
    <name evidence="2" type="ORF">KXV57_009461</name>
</gene>
<protein>
    <submittedName>
        <fullName evidence="2">Uncharacterized protein</fullName>
    </submittedName>
</protein>
<proteinExistence type="predicted"/>
<accession>A0A9P8N8S6</accession>
<name>A0A9P8N8S6_ASPFM</name>